<dbReference type="Pfam" id="PF19622">
    <property type="entry name" value="DUF6127"/>
    <property type="match status" value="1"/>
</dbReference>
<proteinExistence type="predicted"/>
<dbReference type="EMBL" id="AP018711">
    <property type="protein sequence ID" value="BBE32910.1"/>
    <property type="molecule type" value="Genomic_DNA"/>
</dbReference>
<sequence>MNEAAMLTGLIAQAAGKGADLVTLRALVEEASEVGAARALARVGLTDAKAAHDVGELRALLGAWREAKKSARAALVGWLVRLTLAGLVMGLAVTVGLKGVFAE</sequence>
<dbReference type="Proteomes" id="UP000276029">
    <property type="component" value="Unassembled WGS sequence"/>
</dbReference>
<name>A0AAD1D395_SPHMI</name>
<feature type="transmembrane region" description="Helical" evidence="1">
    <location>
        <begin position="75"/>
        <end position="97"/>
    </location>
</feature>
<keyword evidence="1" id="KW-0472">Membrane</keyword>
<reference evidence="2 4" key="1">
    <citation type="submission" date="2018-06" db="EMBL/GenBank/DDBJ databases">
        <title>Complete Genome Sequence of the Microcystin-Degrading Bacterium Sphingosinicella microcystinivorans Strain B-9.</title>
        <authorList>
            <person name="Jin H."/>
            <person name="Nishizawa T."/>
            <person name="Guo Y."/>
            <person name="Nishizawa A."/>
            <person name="Park H."/>
            <person name="Kato H."/>
            <person name="Tsuji K."/>
            <person name="Harada K."/>
        </authorList>
    </citation>
    <scope>NUCLEOTIDE SEQUENCE [LARGE SCALE GENOMIC DNA]</scope>
    <source>
        <strain evidence="2 4">B9</strain>
    </source>
</reference>
<evidence type="ECO:0000313" key="4">
    <source>
        <dbReference type="Proteomes" id="UP000275727"/>
    </source>
</evidence>
<keyword evidence="1" id="KW-1133">Transmembrane helix</keyword>
<accession>A0AAD1D395</accession>
<protein>
    <submittedName>
        <fullName evidence="2">Uncharacterized protein</fullName>
    </submittedName>
</protein>
<gene>
    <name evidence="3" type="ORF">DFR51_2368</name>
    <name evidence="2" type="ORF">SmB9_05680</name>
</gene>
<keyword evidence="1" id="KW-0812">Transmembrane</keyword>
<dbReference type="InterPro" id="IPR046130">
    <property type="entry name" value="DUF6127"/>
</dbReference>
<evidence type="ECO:0000313" key="5">
    <source>
        <dbReference type="Proteomes" id="UP000276029"/>
    </source>
</evidence>
<evidence type="ECO:0000313" key="3">
    <source>
        <dbReference type="EMBL" id="RKS89154.1"/>
    </source>
</evidence>
<dbReference type="EMBL" id="RBWX01000008">
    <property type="protein sequence ID" value="RKS89154.1"/>
    <property type="molecule type" value="Genomic_DNA"/>
</dbReference>
<dbReference type="KEGG" id="smic:SmB9_05680"/>
<dbReference type="RefSeq" id="WP_243445516.1">
    <property type="nucleotide sequence ID" value="NZ_AP018711.1"/>
</dbReference>
<reference evidence="3 5" key="2">
    <citation type="submission" date="2018-10" db="EMBL/GenBank/DDBJ databases">
        <title>Genomic Encyclopedia of Type Strains, Phase IV (KMG-IV): sequencing the most valuable type-strain genomes for metagenomic binning, comparative biology and taxonomic classification.</title>
        <authorList>
            <person name="Goeker M."/>
        </authorList>
    </citation>
    <scope>NUCLEOTIDE SEQUENCE [LARGE SCALE GENOMIC DNA]</scope>
    <source>
        <strain evidence="3 5">DSM 19791</strain>
    </source>
</reference>
<evidence type="ECO:0000256" key="1">
    <source>
        <dbReference type="SAM" id="Phobius"/>
    </source>
</evidence>
<organism evidence="2 4">
    <name type="scientific">Sphingosinicella microcystinivorans</name>
    <dbReference type="NCBI Taxonomy" id="335406"/>
    <lineage>
        <taxon>Bacteria</taxon>
        <taxon>Pseudomonadati</taxon>
        <taxon>Pseudomonadota</taxon>
        <taxon>Alphaproteobacteria</taxon>
        <taxon>Sphingomonadales</taxon>
        <taxon>Sphingosinicellaceae</taxon>
        <taxon>Sphingosinicella</taxon>
    </lineage>
</organism>
<dbReference type="Proteomes" id="UP000275727">
    <property type="component" value="Chromosome"/>
</dbReference>
<dbReference type="AlphaFoldDB" id="A0AAD1D395"/>
<evidence type="ECO:0000313" key="2">
    <source>
        <dbReference type="EMBL" id="BBE32910.1"/>
    </source>
</evidence>
<keyword evidence="5" id="KW-1185">Reference proteome</keyword>